<dbReference type="InterPro" id="IPR041628">
    <property type="entry name" value="ChlI/MoxR_AAA_lid"/>
</dbReference>
<dbReference type="Pfam" id="PF17863">
    <property type="entry name" value="AAA_lid_2"/>
    <property type="match status" value="1"/>
</dbReference>
<evidence type="ECO:0000313" key="5">
    <source>
        <dbReference type="EMBL" id="SFH40962.1"/>
    </source>
</evidence>
<dbReference type="InterPro" id="IPR050764">
    <property type="entry name" value="CbbQ/NirQ/NorQ/GpvN"/>
</dbReference>
<proteinExistence type="inferred from homology"/>
<dbReference type="PIRSF" id="PIRSF002849">
    <property type="entry name" value="AAA_ATPase_chaperone_MoxR_prd"/>
    <property type="match status" value="1"/>
</dbReference>
<sequence length="326" mass="36546">MTAPNPAKISFSEAFQLIDLIKNQIESVIIGKQSAVELALTALLARGHILLEDLPGTGKTTLAKTIARSLSCDFKRIQFTPDLMPSDVTGMNYYNTKTGTFEFRPGPVLTNVLLADEINRTTPRTQSALLEAMEEKQVTIDGVTHPLQQPFLVLATQNPIESEGTFPLPFAQQDRFLMRIKLDYPLKADESIILQKHTFGDIVASLEPVLSLDQVLMVQELTQQVYLEETLVQYILDLVEITRQSETVELALSPRASISMVKAARAMALVKGRDYVLPDDIKLLCIPVFAHRLKLKKAEKYKGAQVEDFLKQLLDKIPLSLRKREQ</sequence>
<dbReference type="AlphaFoldDB" id="A0A1I2ZSU9"/>
<dbReference type="FunFam" id="3.40.50.300:FF:000640">
    <property type="entry name" value="MoxR family ATPase"/>
    <property type="match status" value="1"/>
</dbReference>
<comment type="similarity">
    <text evidence="3">Belongs to the MoxR family.</text>
</comment>
<dbReference type="SMART" id="SM00382">
    <property type="entry name" value="AAA"/>
    <property type="match status" value="1"/>
</dbReference>
<dbReference type="EMBL" id="FOOX01000038">
    <property type="protein sequence ID" value="SFH40962.1"/>
    <property type="molecule type" value="Genomic_DNA"/>
</dbReference>
<keyword evidence="1" id="KW-0547">Nucleotide-binding</keyword>
<dbReference type="RefSeq" id="WP_238456663.1">
    <property type="nucleotide sequence ID" value="NZ_FOOX01000038.1"/>
</dbReference>
<dbReference type="InterPro" id="IPR027417">
    <property type="entry name" value="P-loop_NTPase"/>
</dbReference>
<keyword evidence="2" id="KW-0067">ATP-binding</keyword>
<dbReference type="PANTHER" id="PTHR42759">
    <property type="entry name" value="MOXR FAMILY PROTEIN"/>
    <property type="match status" value="1"/>
</dbReference>
<dbReference type="Gene3D" id="3.40.50.300">
    <property type="entry name" value="P-loop containing nucleotide triphosphate hydrolases"/>
    <property type="match status" value="1"/>
</dbReference>
<dbReference type="GO" id="GO:0005524">
    <property type="term" value="F:ATP binding"/>
    <property type="evidence" value="ECO:0007669"/>
    <property type="project" value="UniProtKB-KW"/>
</dbReference>
<evidence type="ECO:0000313" key="6">
    <source>
        <dbReference type="Proteomes" id="UP000199337"/>
    </source>
</evidence>
<name>A0A1I2ZSU9_9FIRM</name>
<evidence type="ECO:0000259" key="4">
    <source>
        <dbReference type="SMART" id="SM00382"/>
    </source>
</evidence>
<protein>
    <submittedName>
        <fullName evidence="5">MoxR-like ATPase</fullName>
    </submittedName>
</protein>
<dbReference type="Pfam" id="PF07726">
    <property type="entry name" value="AAA_3"/>
    <property type="match status" value="1"/>
</dbReference>
<dbReference type="PANTHER" id="PTHR42759:SF5">
    <property type="entry name" value="METHANOL DEHYDROGENASE REGULATOR"/>
    <property type="match status" value="1"/>
</dbReference>
<keyword evidence="6" id="KW-1185">Reference proteome</keyword>
<dbReference type="CDD" id="cd00009">
    <property type="entry name" value="AAA"/>
    <property type="match status" value="1"/>
</dbReference>
<gene>
    <name evidence="5" type="ORF">SAMN05660649_05104</name>
</gene>
<reference evidence="6" key="1">
    <citation type="submission" date="2016-10" db="EMBL/GenBank/DDBJ databases">
        <authorList>
            <person name="Varghese N."/>
            <person name="Submissions S."/>
        </authorList>
    </citation>
    <scope>NUCLEOTIDE SEQUENCE [LARGE SCALE GENOMIC DNA]</scope>
    <source>
        <strain evidence="6">DSM 17038</strain>
    </source>
</reference>
<dbReference type="STRING" id="341036.SAMN05660649_05104"/>
<dbReference type="InterPro" id="IPR003593">
    <property type="entry name" value="AAA+_ATPase"/>
</dbReference>
<dbReference type="Proteomes" id="UP000199337">
    <property type="component" value="Unassembled WGS sequence"/>
</dbReference>
<evidence type="ECO:0000256" key="2">
    <source>
        <dbReference type="ARBA" id="ARBA00022840"/>
    </source>
</evidence>
<accession>A0A1I2ZSU9</accession>
<evidence type="ECO:0000256" key="3">
    <source>
        <dbReference type="ARBA" id="ARBA00061607"/>
    </source>
</evidence>
<dbReference type="InterPro" id="IPR011703">
    <property type="entry name" value="ATPase_AAA-3"/>
</dbReference>
<dbReference type="GO" id="GO:0016887">
    <property type="term" value="F:ATP hydrolysis activity"/>
    <property type="evidence" value="ECO:0007669"/>
    <property type="project" value="InterPro"/>
</dbReference>
<dbReference type="SUPFAM" id="SSF52540">
    <property type="entry name" value="P-loop containing nucleoside triphosphate hydrolases"/>
    <property type="match status" value="1"/>
</dbReference>
<evidence type="ECO:0000256" key="1">
    <source>
        <dbReference type="ARBA" id="ARBA00022741"/>
    </source>
</evidence>
<organism evidence="5 6">
    <name type="scientific">Desulfotruncus arcticus DSM 17038</name>
    <dbReference type="NCBI Taxonomy" id="1121424"/>
    <lineage>
        <taxon>Bacteria</taxon>
        <taxon>Bacillati</taxon>
        <taxon>Bacillota</taxon>
        <taxon>Clostridia</taxon>
        <taxon>Eubacteriales</taxon>
        <taxon>Desulfallaceae</taxon>
        <taxon>Desulfotruncus</taxon>
    </lineage>
</organism>
<dbReference type="Gene3D" id="1.10.8.80">
    <property type="entry name" value="Magnesium chelatase subunit I, C-Terminal domain"/>
    <property type="match status" value="1"/>
</dbReference>
<feature type="domain" description="AAA+ ATPase" evidence="4">
    <location>
        <begin position="45"/>
        <end position="186"/>
    </location>
</feature>